<accession>A0A4C1VSB2</accession>
<proteinExistence type="predicted"/>
<evidence type="ECO:0000313" key="2">
    <source>
        <dbReference type="EMBL" id="GBP41430.1"/>
    </source>
</evidence>
<feature type="region of interest" description="Disordered" evidence="1">
    <location>
        <begin position="38"/>
        <end position="63"/>
    </location>
</feature>
<evidence type="ECO:0000313" key="3">
    <source>
        <dbReference type="Proteomes" id="UP000299102"/>
    </source>
</evidence>
<gene>
    <name evidence="2" type="ORF">EVAR_36186_1</name>
</gene>
<protein>
    <submittedName>
        <fullName evidence="2">Uncharacterized protein</fullName>
    </submittedName>
</protein>
<dbReference type="AlphaFoldDB" id="A0A4C1VSB2"/>
<keyword evidence="3" id="KW-1185">Reference proteome</keyword>
<comment type="caution">
    <text evidence="2">The sequence shown here is derived from an EMBL/GenBank/DDBJ whole genome shotgun (WGS) entry which is preliminary data.</text>
</comment>
<dbReference type="Proteomes" id="UP000299102">
    <property type="component" value="Unassembled WGS sequence"/>
</dbReference>
<dbReference type="EMBL" id="BGZK01000399">
    <property type="protein sequence ID" value="GBP41430.1"/>
    <property type="molecule type" value="Genomic_DNA"/>
</dbReference>
<reference evidence="2 3" key="1">
    <citation type="journal article" date="2019" name="Commun. Biol.">
        <title>The bagworm genome reveals a unique fibroin gene that provides high tensile strength.</title>
        <authorList>
            <person name="Kono N."/>
            <person name="Nakamura H."/>
            <person name="Ohtoshi R."/>
            <person name="Tomita M."/>
            <person name="Numata K."/>
            <person name="Arakawa K."/>
        </authorList>
    </citation>
    <scope>NUCLEOTIDE SEQUENCE [LARGE SCALE GENOMIC DNA]</scope>
</reference>
<sequence>MIDLRPPQPSTRKFDYSFAIAATGDCTWHRRNKIDAELTQEGGARPQPPTSHQEKARGQRRKKGFHAPLVTHTLASAVMTCFEDWVDKNERYLLVCNLALILMPEKQWKILVRVANAPARPLGTRRPRPRTAAAAGCGRRDIISAPTQMR</sequence>
<evidence type="ECO:0000256" key="1">
    <source>
        <dbReference type="SAM" id="MobiDB-lite"/>
    </source>
</evidence>
<organism evidence="2 3">
    <name type="scientific">Eumeta variegata</name>
    <name type="common">Bagworm moth</name>
    <name type="synonym">Eumeta japonica</name>
    <dbReference type="NCBI Taxonomy" id="151549"/>
    <lineage>
        <taxon>Eukaryota</taxon>
        <taxon>Metazoa</taxon>
        <taxon>Ecdysozoa</taxon>
        <taxon>Arthropoda</taxon>
        <taxon>Hexapoda</taxon>
        <taxon>Insecta</taxon>
        <taxon>Pterygota</taxon>
        <taxon>Neoptera</taxon>
        <taxon>Endopterygota</taxon>
        <taxon>Lepidoptera</taxon>
        <taxon>Glossata</taxon>
        <taxon>Ditrysia</taxon>
        <taxon>Tineoidea</taxon>
        <taxon>Psychidae</taxon>
        <taxon>Oiketicinae</taxon>
        <taxon>Eumeta</taxon>
    </lineage>
</organism>
<name>A0A4C1VSB2_EUMVA</name>